<dbReference type="Pfam" id="PF00557">
    <property type="entry name" value="Peptidase_M24"/>
    <property type="match status" value="1"/>
</dbReference>
<dbReference type="PANTHER" id="PTHR46112">
    <property type="entry name" value="AMINOPEPTIDASE"/>
    <property type="match status" value="1"/>
</dbReference>
<feature type="domain" description="Peptidase M24" evidence="1">
    <location>
        <begin position="157"/>
        <end position="392"/>
    </location>
</feature>
<dbReference type="InterPro" id="IPR036005">
    <property type="entry name" value="Creatinase/aminopeptidase-like"/>
</dbReference>
<comment type="caution">
    <text evidence="3">The sequence shown here is derived from an EMBL/GenBank/DDBJ whole genome shotgun (WGS) entry which is preliminary data.</text>
</comment>
<organism evidence="3 4">
    <name type="scientific">Acidaminococcus intestini</name>
    <dbReference type="NCBI Taxonomy" id="187327"/>
    <lineage>
        <taxon>Bacteria</taxon>
        <taxon>Bacillati</taxon>
        <taxon>Bacillota</taxon>
        <taxon>Negativicutes</taxon>
        <taxon>Acidaminococcales</taxon>
        <taxon>Acidaminococcaceae</taxon>
        <taxon>Acidaminococcus</taxon>
    </lineage>
</organism>
<dbReference type="GO" id="GO:0004177">
    <property type="term" value="F:aminopeptidase activity"/>
    <property type="evidence" value="ECO:0007669"/>
    <property type="project" value="UniProtKB-KW"/>
</dbReference>
<dbReference type="CDD" id="cd01066">
    <property type="entry name" value="APP_MetAP"/>
    <property type="match status" value="1"/>
</dbReference>
<dbReference type="Proteomes" id="UP000754226">
    <property type="component" value="Unassembled WGS sequence"/>
</dbReference>
<keyword evidence="3" id="KW-0645">Protease</keyword>
<keyword evidence="3" id="KW-0378">Hydrolase</keyword>
<reference evidence="3" key="1">
    <citation type="submission" date="2021-02" db="EMBL/GenBank/DDBJ databases">
        <title>Infant gut strain persistence is associated with maternal origin, phylogeny, and functional potential including surface adhesion and iron acquisition.</title>
        <authorList>
            <person name="Lou Y.C."/>
        </authorList>
    </citation>
    <scope>NUCLEOTIDE SEQUENCE</scope>
    <source>
        <strain evidence="3">L3_106_000M1_dasL3_106_000M1_concoct_15</strain>
    </source>
</reference>
<name>A0A943EE42_9FIRM</name>
<evidence type="ECO:0000313" key="3">
    <source>
        <dbReference type="EMBL" id="MBS5519310.1"/>
    </source>
</evidence>
<proteinExistence type="predicted"/>
<dbReference type="EMBL" id="JAGZCZ010000003">
    <property type="protein sequence ID" value="MBS5519310.1"/>
    <property type="molecule type" value="Genomic_DNA"/>
</dbReference>
<evidence type="ECO:0000313" key="4">
    <source>
        <dbReference type="Proteomes" id="UP000754226"/>
    </source>
</evidence>
<dbReference type="InterPro" id="IPR000587">
    <property type="entry name" value="Creatinase_N"/>
</dbReference>
<accession>A0A943EE42</accession>
<dbReference type="PANTHER" id="PTHR46112:SF2">
    <property type="entry name" value="XAA-PRO AMINOPEPTIDASE P-RELATED"/>
    <property type="match status" value="1"/>
</dbReference>
<sequence>MAILEHDAFMSDELRRVPLKELTSRLDSFRRVMTARDPAWKMAVITDKIDMYYFTGTMQDGAFIIRPEDAILWVRRSLARAKNESLLPESMLRRMHSFRQPAEFYGKAAPPVIYLDNKHTSLEWLEFFQKYFPMKQQRNLTPVLAQLRSIKSDYELELLTRAGRIHEQVLIHDVAPLLHEGISEAELAVRLYLKMLLLGSHGVARTNRPTGEDVIGLASFGKSALVRTAFDGPGGTGGTCVAVQSIGSAFRLLKQGRLVYLDISCGVDGYNTDKTVVYYYGDLDLDPDREKILKAYAYCLALEKETVSLLKPGAVFGDVYDTVMTHFDPAYEPYFMNGGRFLGHSIGLVMDETPVITHGVKDTVKENMVLAVEPKIGLPGIGMVGTENTYFIGKDGPICLTGGPVPLAVIK</sequence>
<dbReference type="InterPro" id="IPR050659">
    <property type="entry name" value="Peptidase_M24B"/>
</dbReference>
<dbReference type="Pfam" id="PF01321">
    <property type="entry name" value="Creatinase_N"/>
    <property type="match status" value="1"/>
</dbReference>
<gene>
    <name evidence="3" type="ORF">KHX13_03095</name>
</gene>
<dbReference type="SUPFAM" id="SSF55920">
    <property type="entry name" value="Creatinase/aminopeptidase"/>
    <property type="match status" value="1"/>
</dbReference>
<evidence type="ECO:0000259" key="1">
    <source>
        <dbReference type="Pfam" id="PF00557"/>
    </source>
</evidence>
<feature type="domain" description="Creatinase N-terminal" evidence="2">
    <location>
        <begin position="25"/>
        <end position="150"/>
    </location>
</feature>
<dbReference type="InterPro" id="IPR029149">
    <property type="entry name" value="Creatin/AminoP/Spt16_N"/>
</dbReference>
<keyword evidence="3" id="KW-0031">Aminopeptidase</keyword>
<dbReference type="InterPro" id="IPR000994">
    <property type="entry name" value="Pept_M24"/>
</dbReference>
<protein>
    <submittedName>
        <fullName evidence="3">Aminopeptidase P family protein</fullName>
    </submittedName>
</protein>
<evidence type="ECO:0000259" key="2">
    <source>
        <dbReference type="Pfam" id="PF01321"/>
    </source>
</evidence>
<dbReference type="Gene3D" id="3.90.230.10">
    <property type="entry name" value="Creatinase/methionine aminopeptidase superfamily"/>
    <property type="match status" value="1"/>
</dbReference>
<dbReference type="SUPFAM" id="SSF53092">
    <property type="entry name" value="Creatinase/prolidase N-terminal domain"/>
    <property type="match status" value="1"/>
</dbReference>
<dbReference type="AlphaFoldDB" id="A0A943EE42"/>
<dbReference type="Gene3D" id="3.40.350.10">
    <property type="entry name" value="Creatinase/prolidase N-terminal domain"/>
    <property type="match status" value="1"/>
</dbReference>